<dbReference type="GO" id="GO:0048598">
    <property type="term" value="P:embryonic morphogenesis"/>
    <property type="evidence" value="ECO:0007669"/>
    <property type="project" value="UniProtKB-ARBA"/>
</dbReference>
<evidence type="ECO:0000256" key="7">
    <source>
        <dbReference type="ARBA" id="ARBA00023015"/>
    </source>
</evidence>
<dbReference type="GO" id="GO:0003700">
    <property type="term" value="F:DNA-binding transcription factor activity"/>
    <property type="evidence" value="ECO:0007669"/>
    <property type="project" value="TreeGrafter"/>
</dbReference>
<dbReference type="PROSITE" id="PS00028">
    <property type="entry name" value="ZINC_FINGER_C2H2_1"/>
    <property type="match status" value="10"/>
</dbReference>
<dbReference type="InterPro" id="IPR013087">
    <property type="entry name" value="Znf_C2H2_type"/>
</dbReference>
<reference evidence="16 17" key="1">
    <citation type="submission" date="2017-12" db="EMBL/GenBank/DDBJ databases">
        <title>Hemimetabolous genomes reveal molecular basis of termite eusociality.</title>
        <authorList>
            <person name="Harrison M.C."/>
            <person name="Jongepier E."/>
            <person name="Robertson H.M."/>
            <person name="Arning N."/>
            <person name="Bitard-Feildel T."/>
            <person name="Chao H."/>
            <person name="Childers C.P."/>
            <person name="Dinh H."/>
            <person name="Doddapaneni H."/>
            <person name="Dugan S."/>
            <person name="Gowin J."/>
            <person name="Greiner C."/>
            <person name="Han Y."/>
            <person name="Hu H."/>
            <person name="Hughes D.S.T."/>
            <person name="Huylmans A.-K."/>
            <person name="Kemena C."/>
            <person name="Kremer L.P.M."/>
            <person name="Lee S.L."/>
            <person name="Lopez-Ezquerra A."/>
            <person name="Mallet L."/>
            <person name="Monroy-Kuhn J.M."/>
            <person name="Moser A."/>
            <person name="Murali S.C."/>
            <person name="Muzny D.M."/>
            <person name="Otani S."/>
            <person name="Piulachs M.-D."/>
            <person name="Poelchau M."/>
            <person name="Qu J."/>
            <person name="Schaub F."/>
            <person name="Wada-Katsumata A."/>
            <person name="Worley K.C."/>
            <person name="Xie Q."/>
            <person name="Ylla G."/>
            <person name="Poulsen M."/>
            <person name="Gibbs R.A."/>
            <person name="Schal C."/>
            <person name="Richards S."/>
            <person name="Belles X."/>
            <person name="Korb J."/>
            <person name="Bornberg-Bauer E."/>
        </authorList>
    </citation>
    <scope>NUCLEOTIDE SEQUENCE [LARGE SCALE GENOMIC DNA]</scope>
    <source>
        <tissue evidence="16">Whole body</tissue>
    </source>
</reference>
<dbReference type="InParanoid" id="A0A2J7PR35"/>
<dbReference type="PROSITE" id="PS50157">
    <property type="entry name" value="ZINC_FINGER_C2H2_2"/>
    <property type="match status" value="11"/>
</dbReference>
<evidence type="ECO:0000256" key="9">
    <source>
        <dbReference type="ARBA" id="ARBA00023163"/>
    </source>
</evidence>
<feature type="compositionally biased region" description="Polar residues" evidence="13">
    <location>
        <begin position="175"/>
        <end position="185"/>
    </location>
</feature>
<keyword evidence="17" id="KW-1185">Reference proteome</keyword>
<feature type="compositionally biased region" description="Polar residues" evidence="13">
    <location>
        <begin position="133"/>
        <end position="146"/>
    </location>
</feature>
<comment type="subcellular location">
    <subcellularLocation>
        <location evidence="1">Nucleus</location>
    </subcellularLocation>
</comment>
<dbReference type="GO" id="GO:0008270">
    <property type="term" value="F:zinc ion binding"/>
    <property type="evidence" value="ECO:0007669"/>
    <property type="project" value="UniProtKB-UniRule"/>
</dbReference>
<feature type="region of interest" description="Disordered" evidence="13">
    <location>
        <begin position="122"/>
        <end position="186"/>
    </location>
</feature>
<dbReference type="PANTHER" id="PTHR24404">
    <property type="entry name" value="ZINC FINGER PROTEIN"/>
    <property type="match status" value="1"/>
</dbReference>
<feature type="domain" description="C2H2-type" evidence="14">
    <location>
        <begin position="584"/>
        <end position="611"/>
    </location>
</feature>
<keyword evidence="8" id="KW-0238">DNA-binding</keyword>
<dbReference type="InterPro" id="IPR050589">
    <property type="entry name" value="Ikaros_C2H2-ZF"/>
</dbReference>
<feature type="domain" description="C2H2-type" evidence="14">
    <location>
        <begin position="382"/>
        <end position="409"/>
    </location>
</feature>
<feature type="domain" description="C2H2-type" evidence="14">
    <location>
        <begin position="514"/>
        <end position="541"/>
    </location>
</feature>
<dbReference type="FunFam" id="3.30.160.60:FF:001506">
    <property type="entry name" value="Zinc finger protein"/>
    <property type="match status" value="1"/>
</dbReference>
<dbReference type="GO" id="GO:0005634">
    <property type="term" value="C:nucleus"/>
    <property type="evidence" value="ECO:0007669"/>
    <property type="project" value="UniProtKB-SubCell"/>
</dbReference>
<evidence type="ECO:0000259" key="14">
    <source>
        <dbReference type="PROSITE" id="PS50157"/>
    </source>
</evidence>
<feature type="domain" description="ZAD" evidence="15">
    <location>
        <begin position="28"/>
        <end position="103"/>
    </location>
</feature>
<evidence type="ECO:0000256" key="12">
    <source>
        <dbReference type="PROSITE-ProRule" id="PRU01263"/>
    </source>
</evidence>
<feature type="region of interest" description="Disordered" evidence="13">
    <location>
        <begin position="193"/>
        <end position="212"/>
    </location>
</feature>
<dbReference type="FunFam" id="3.30.160.60:FF:000624">
    <property type="entry name" value="zinc finger protein 697"/>
    <property type="match status" value="2"/>
</dbReference>
<evidence type="ECO:0000256" key="13">
    <source>
        <dbReference type="SAM" id="MobiDB-lite"/>
    </source>
</evidence>
<dbReference type="PROSITE" id="PS51915">
    <property type="entry name" value="ZAD"/>
    <property type="match status" value="1"/>
</dbReference>
<sequence length="750" mass="85626">MMESSVVEGEEYYNPEGSEWTQKVENGQLCRVCASANEYLIPIFDGEGLEHELGMKIQKHLPIKVTETDNLPQQMCYQCASTLIAWHDLVISCVEADKKLRELQVEGEEDDYDDKGAEVFETPSLDSEMTDDVQASTSETQNQVSKIKSPKKTAVSKEKKPNLKMVLVKGPPPGSSGQKTASKTQVAKALELAKSKDSANQDSASERSHGFGKTDFRQEALSTLQALGNTDLLYSLQVDSCVKSNNENKSDNESEQLYSIWIKTDEDDEEYYLCDVKELENDVQITKASSLSSPDYILEEDSTSQHKIKLNRNATSQLTDHDYVQSNGSENALNRRTLLYEPVSRLGGASITGLVRAPRKCILKCITGGKCRTKLIMVNQPLQCKRCLKYFRSEAVSLTHLRMHTGFSPFYCKLCGTSFMLSSSLKQHMNHCTYTQNKEVASKISHPLTKGHNEKYMCTICGKMYKLKPSLKDHLRAHFGKARRKQKCDVCGEKFLTKAEIKQHMLTRECRTFFTCSTCGKMFINERDLLDHMISHSDERPFCCSLCGATYKRKSHLNRHILSHEANNKLSIAPRIRRRPGIMFKCHYCGREWPTSSLLMAHQISHTGERNFECHICKKRFAQSGALSRHIRVVHDGAKDYTCEICQQSFTAKATKDNHVRIHTGEKPFQCDTCGKTFRTQQQHRIHERVHTNMRPYPCPYCEKRFRRRPHLIVHIRTHTGEKPYACQVCGRSFAQKNDMTKHMQIHNRQ</sequence>
<keyword evidence="7" id="KW-0805">Transcription regulation</keyword>
<dbReference type="InterPro" id="IPR036236">
    <property type="entry name" value="Znf_C2H2_sf"/>
</dbReference>
<evidence type="ECO:0000256" key="5">
    <source>
        <dbReference type="ARBA" id="ARBA00022771"/>
    </source>
</evidence>
<feature type="domain" description="C2H2-type" evidence="14">
    <location>
        <begin position="456"/>
        <end position="483"/>
    </location>
</feature>
<dbReference type="AlphaFoldDB" id="A0A2J7PR35"/>
<protein>
    <submittedName>
        <fullName evidence="16">Uncharacterized protein</fullName>
    </submittedName>
</protein>
<dbReference type="SMART" id="SM00355">
    <property type="entry name" value="ZnF_C2H2"/>
    <property type="match status" value="12"/>
</dbReference>
<feature type="domain" description="C2H2-type" evidence="14">
    <location>
        <begin position="697"/>
        <end position="724"/>
    </location>
</feature>
<feature type="domain" description="C2H2-type" evidence="14">
    <location>
        <begin position="669"/>
        <end position="696"/>
    </location>
</feature>
<dbReference type="FunFam" id="3.30.160.60:FF:000145">
    <property type="entry name" value="Zinc finger protein 574"/>
    <property type="match status" value="1"/>
</dbReference>
<comment type="similarity">
    <text evidence="2">Belongs to the krueppel C2H2-type zinc-finger protein family.</text>
</comment>
<feature type="binding site" evidence="12">
    <location>
        <position position="79"/>
    </location>
    <ligand>
        <name>Zn(2+)</name>
        <dbReference type="ChEBI" id="CHEBI:29105"/>
    </ligand>
</feature>
<dbReference type="Pfam" id="PF07776">
    <property type="entry name" value="zf-AD"/>
    <property type="match status" value="1"/>
</dbReference>
<keyword evidence="4" id="KW-0677">Repeat</keyword>
<evidence type="ECO:0000256" key="11">
    <source>
        <dbReference type="PROSITE-ProRule" id="PRU00042"/>
    </source>
</evidence>
<proteinExistence type="inferred from homology"/>
<feature type="domain" description="C2H2-type" evidence="14">
    <location>
        <begin position="542"/>
        <end position="569"/>
    </location>
</feature>
<dbReference type="Gene3D" id="3.40.1800.20">
    <property type="match status" value="1"/>
</dbReference>
<name>A0A2J7PR35_9NEOP</name>
<dbReference type="SMART" id="SM00868">
    <property type="entry name" value="zf-AD"/>
    <property type="match status" value="1"/>
</dbReference>
<evidence type="ECO:0000256" key="8">
    <source>
        <dbReference type="ARBA" id="ARBA00023125"/>
    </source>
</evidence>
<dbReference type="SUPFAM" id="SSF57667">
    <property type="entry name" value="beta-beta-alpha zinc fingers"/>
    <property type="match status" value="6"/>
</dbReference>
<keyword evidence="3 12" id="KW-0479">Metal-binding</keyword>
<feature type="domain" description="C2H2-type" evidence="14">
    <location>
        <begin position="725"/>
        <end position="750"/>
    </location>
</feature>
<dbReference type="EMBL" id="NEVH01022633">
    <property type="protein sequence ID" value="PNF18792.1"/>
    <property type="molecule type" value="Genomic_DNA"/>
</dbReference>
<feature type="binding site" evidence="12">
    <location>
        <position position="30"/>
    </location>
    <ligand>
        <name>Zn(2+)</name>
        <dbReference type="ChEBI" id="CHEBI:29105"/>
    </ligand>
</feature>
<dbReference type="InterPro" id="IPR012934">
    <property type="entry name" value="Znf_AD"/>
</dbReference>
<feature type="binding site" evidence="12">
    <location>
        <position position="33"/>
    </location>
    <ligand>
        <name>Zn(2+)</name>
        <dbReference type="ChEBI" id="CHEBI:29105"/>
    </ligand>
</feature>
<keyword evidence="6 12" id="KW-0862">Zinc</keyword>
<dbReference type="PANTHER" id="PTHR24404:SF114">
    <property type="entry name" value="KLUMPFUSS, ISOFORM B-RELATED"/>
    <property type="match status" value="1"/>
</dbReference>
<keyword evidence="9" id="KW-0804">Transcription</keyword>
<accession>A0A2J7PR35</accession>
<dbReference type="Pfam" id="PF00096">
    <property type="entry name" value="zf-C2H2"/>
    <property type="match status" value="9"/>
</dbReference>
<keyword evidence="5 11" id="KW-0863">Zinc-finger</keyword>
<dbReference type="GO" id="GO:0006357">
    <property type="term" value="P:regulation of transcription by RNA polymerase II"/>
    <property type="evidence" value="ECO:0007669"/>
    <property type="project" value="TreeGrafter"/>
</dbReference>
<dbReference type="SUPFAM" id="SSF57716">
    <property type="entry name" value="Glucocorticoid receptor-like (DNA-binding domain)"/>
    <property type="match status" value="1"/>
</dbReference>
<evidence type="ECO:0000256" key="6">
    <source>
        <dbReference type="ARBA" id="ARBA00022833"/>
    </source>
</evidence>
<feature type="domain" description="C2H2-type" evidence="14">
    <location>
        <begin position="612"/>
        <end position="640"/>
    </location>
</feature>
<dbReference type="GO" id="GO:0000978">
    <property type="term" value="F:RNA polymerase II cis-regulatory region sequence-specific DNA binding"/>
    <property type="evidence" value="ECO:0007669"/>
    <property type="project" value="TreeGrafter"/>
</dbReference>
<evidence type="ECO:0000256" key="2">
    <source>
        <dbReference type="ARBA" id="ARBA00006991"/>
    </source>
</evidence>
<evidence type="ECO:0000256" key="3">
    <source>
        <dbReference type="ARBA" id="ARBA00022723"/>
    </source>
</evidence>
<dbReference type="Gene3D" id="3.30.160.60">
    <property type="entry name" value="Classic Zinc Finger"/>
    <property type="match status" value="10"/>
</dbReference>
<feature type="domain" description="C2H2-type" evidence="14">
    <location>
        <begin position="410"/>
        <end position="439"/>
    </location>
</feature>
<dbReference type="OrthoDB" id="9411774at2759"/>
<evidence type="ECO:0000256" key="1">
    <source>
        <dbReference type="ARBA" id="ARBA00004123"/>
    </source>
</evidence>
<dbReference type="STRING" id="105785.A0A2J7PR35"/>
<evidence type="ECO:0000313" key="17">
    <source>
        <dbReference type="Proteomes" id="UP000235965"/>
    </source>
</evidence>
<feature type="binding site" evidence="12">
    <location>
        <position position="76"/>
    </location>
    <ligand>
        <name>Zn(2+)</name>
        <dbReference type="ChEBI" id="CHEBI:29105"/>
    </ligand>
</feature>
<keyword evidence="10" id="KW-0539">Nucleus</keyword>
<evidence type="ECO:0000259" key="15">
    <source>
        <dbReference type="PROSITE" id="PS51915"/>
    </source>
</evidence>
<evidence type="ECO:0000256" key="4">
    <source>
        <dbReference type="ARBA" id="ARBA00022737"/>
    </source>
</evidence>
<organism evidence="16 17">
    <name type="scientific">Cryptotermes secundus</name>
    <dbReference type="NCBI Taxonomy" id="105785"/>
    <lineage>
        <taxon>Eukaryota</taxon>
        <taxon>Metazoa</taxon>
        <taxon>Ecdysozoa</taxon>
        <taxon>Arthropoda</taxon>
        <taxon>Hexapoda</taxon>
        <taxon>Insecta</taxon>
        <taxon>Pterygota</taxon>
        <taxon>Neoptera</taxon>
        <taxon>Polyneoptera</taxon>
        <taxon>Dictyoptera</taxon>
        <taxon>Blattodea</taxon>
        <taxon>Blattoidea</taxon>
        <taxon>Termitoidae</taxon>
        <taxon>Kalotermitidae</taxon>
        <taxon>Cryptotermitinae</taxon>
        <taxon>Cryptotermes</taxon>
    </lineage>
</organism>
<gene>
    <name evidence="16" type="ORF">B7P43_G01649</name>
</gene>
<evidence type="ECO:0000313" key="16">
    <source>
        <dbReference type="EMBL" id="PNF18792.1"/>
    </source>
</evidence>
<comment type="caution">
    <text evidence="16">The sequence shown here is derived from an EMBL/GenBank/DDBJ whole genome shotgun (WGS) entry which is preliminary data.</text>
</comment>
<dbReference type="FunFam" id="3.30.160.60:FF:000100">
    <property type="entry name" value="Zinc finger 45-like"/>
    <property type="match status" value="2"/>
</dbReference>
<feature type="domain" description="C2H2-type" evidence="14">
    <location>
        <begin position="641"/>
        <end position="668"/>
    </location>
</feature>
<dbReference type="Proteomes" id="UP000235965">
    <property type="component" value="Unassembled WGS sequence"/>
</dbReference>
<evidence type="ECO:0000256" key="10">
    <source>
        <dbReference type="ARBA" id="ARBA00023242"/>
    </source>
</evidence>